<reference evidence="1" key="1">
    <citation type="journal article" date="2022" name="bioRxiv">
        <title>Sequencing and chromosome-scale assembly of the giantPleurodeles waltlgenome.</title>
        <authorList>
            <person name="Brown T."/>
            <person name="Elewa A."/>
            <person name="Iarovenko S."/>
            <person name="Subramanian E."/>
            <person name="Araus A.J."/>
            <person name="Petzold A."/>
            <person name="Susuki M."/>
            <person name="Suzuki K.-i.T."/>
            <person name="Hayashi T."/>
            <person name="Toyoda A."/>
            <person name="Oliveira C."/>
            <person name="Osipova E."/>
            <person name="Leigh N.D."/>
            <person name="Simon A."/>
            <person name="Yun M.H."/>
        </authorList>
    </citation>
    <scope>NUCLEOTIDE SEQUENCE</scope>
    <source>
        <strain evidence="1">20211129_DDA</strain>
        <tissue evidence="1">Liver</tissue>
    </source>
</reference>
<name>A0AAV7NQT0_PLEWA</name>
<accession>A0AAV7NQT0</accession>
<proteinExistence type="predicted"/>
<dbReference type="AlphaFoldDB" id="A0AAV7NQT0"/>
<keyword evidence="2" id="KW-1185">Reference proteome</keyword>
<sequence length="249" mass="28092">MVLGRVWTRNSHGRRMLTALQRQIDNGDALESACLEARGRIVELWDRLESYVRRNYRQRLYREGDRSGRMLAWLLRQERPVSIIQMLCGPSGELILGQLRVISHLREHLRVIYTAPCSVDVTRIGEYLDGLQLPRLTEIHSEELEGEVSLDDLTEALGGMVSRKAPGPDGLPVEFYRTYPAAILPRLLETLHEARGAGLLPENMQLIVMLPNPGFAVTIKADSGLSGNFIDAKYPRSLKIPILKKNRGS</sequence>
<protein>
    <submittedName>
        <fullName evidence="1">Uncharacterized protein</fullName>
    </submittedName>
</protein>
<evidence type="ECO:0000313" key="2">
    <source>
        <dbReference type="Proteomes" id="UP001066276"/>
    </source>
</evidence>
<gene>
    <name evidence="1" type="ORF">NDU88_006646</name>
</gene>
<organism evidence="1 2">
    <name type="scientific">Pleurodeles waltl</name>
    <name type="common">Iberian ribbed newt</name>
    <dbReference type="NCBI Taxonomy" id="8319"/>
    <lineage>
        <taxon>Eukaryota</taxon>
        <taxon>Metazoa</taxon>
        <taxon>Chordata</taxon>
        <taxon>Craniata</taxon>
        <taxon>Vertebrata</taxon>
        <taxon>Euteleostomi</taxon>
        <taxon>Amphibia</taxon>
        <taxon>Batrachia</taxon>
        <taxon>Caudata</taxon>
        <taxon>Salamandroidea</taxon>
        <taxon>Salamandridae</taxon>
        <taxon>Pleurodelinae</taxon>
        <taxon>Pleurodeles</taxon>
    </lineage>
</organism>
<comment type="caution">
    <text evidence="1">The sequence shown here is derived from an EMBL/GenBank/DDBJ whole genome shotgun (WGS) entry which is preliminary data.</text>
</comment>
<dbReference type="Proteomes" id="UP001066276">
    <property type="component" value="Chromosome 8"/>
</dbReference>
<dbReference type="EMBL" id="JANPWB010000012">
    <property type="protein sequence ID" value="KAJ1118455.1"/>
    <property type="molecule type" value="Genomic_DNA"/>
</dbReference>
<evidence type="ECO:0000313" key="1">
    <source>
        <dbReference type="EMBL" id="KAJ1118455.1"/>
    </source>
</evidence>